<keyword evidence="3" id="KW-1185">Reference proteome</keyword>
<dbReference type="AlphaFoldDB" id="A0AAU9C410"/>
<protein>
    <recommendedName>
        <fullName evidence="4">Heme-binding protein</fullName>
    </recommendedName>
</protein>
<dbReference type="PANTHER" id="PTHR34309:SF1">
    <property type="entry name" value="PROTEIN GLCG"/>
    <property type="match status" value="1"/>
</dbReference>
<reference evidence="3" key="1">
    <citation type="journal article" date="2024" name="Int. J. Syst. Evol. Microbiol.">
        <title>Methylomarinovum tepidoasis sp. nov., a moderately thermophilic methanotroph of the family Methylothermaceae isolated from a deep-sea hydrothermal field.</title>
        <authorList>
            <person name="Hirayama H."/>
            <person name="Takaki Y."/>
            <person name="Abe M."/>
            <person name="Miyazaki M."/>
            <person name="Uematsu K."/>
            <person name="Matsui Y."/>
            <person name="Takai K."/>
        </authorList>
    </citation>
    <scope>NUCLEOTIDE SEQUENCE [LARGE SCALE GENOMIC DNA]</scope>
    <source>
        <strain evidence="3">IN45</strain>
    </source>
</reference>
<feature type="signal peptide" evidence="1">
    <location>
        <begin position="1"/>
        <end position="19"/>
    </location>
</feature>
<evidence type="ECO:0000313" key="2">
    <source>
        <dbReference type="EMBL" id="BCX87814.1"/>
    </source>
</evidence>
<dbReference type="RefSeq" id="WP_286292768.1">
    <property type="nucleotide sequence ID" value="NZ_AP024718.1"/>
</dbReference>
<dbReference type="Gene3D" id="3.30.450.150">
    <property type="entry name" value="Haem-degrading domain"/>
    <property type="match status" value="1"/>
</dbReference>
<organism evidence="2 3">
    <name type="scientific">Methylomarinovum tepidoasis</name>
    <dbReference type="NCBI Taxonomy" id="2840183"/>
    <lineage>
        <taxon>Bacteria</taxon>
        <taxon>Pseudomonadati</taxon>
        <taxon>Pseudomonadota</taxon>
        <taxon>Gammaproteobacteria</taxon>
        <taxon>Methylococcales</taxon>
        <taxon>Methylothermaceae</taxon>
        <taxon>Methylomarinovum</taxon>
    </lineage>
</organism>
<feature type="chain" id="PRO_5043639168" description="Heme-binding protein" evidence="1">
    <location>
        <begin position="20"/>
        <end position="161"/>
    </location>
</feature>
<proteinExistence type="predicted"/>
<dbReference type="Proteomes" id="UP001321450">
    <property type="component" value="Chromosome"/>
</dbReference>
<dbReference type="InterPro" id="IPR052517">
    <property type="entry name" value="GlcG_carb_metab_protein"/>
</dbReference>
<name>A0AAU9C410_9GAMM</name>
<dbReference type="EMBL" id="AP024718">
    <property type="protein sequence ID" value="BCX87814.1"/>
    <property type="molecule type" value="Genomic_DNA"/>
</dbReference>
<accession>A0AAU9C410</accession>
<sequence length="161" mass="17069">MKKCLLGLLGVAFFVNVQAVETVEQKSITLEGAQKAAQAAQRACRGKGYAVSVAVVDRHGNLLALLRDEQAGPHTIDSSWRKAYTALTLRHPTHELVERVAKNPKIQALGAMNEKILLLGGGLPIREDKEVVGAIGVGGAPGAMLDVACARVGLRALRGRD</sequence>
<keyword evidence="1" id="KW-0732">Signal</keyword>
<dbReference type="Pfam" id="PF03928">
    <property type="entry name" value="HbpS-like"/>
    <property type="match status" value="1"/>
</dbReference>
<evidence type="ECO:0008006" key="4">
    <source>
        <dbReference type="Google" id="ProtNLM"/>
    </source>
</evidence>
<dbReference type="SUPFAM" id="SSF143744">
    <property type="entry name" value="GlcG-like"/>
    <property type="match status" value="1"/>
</dbReference>
<evidence type="ECO:0000256" key="1">
    <source>
        <dbReference type="SAM" id="SignalP"/>
    </source>
</evidence>
<dbReference type="PANTHER" id="PTHR34309">
    <property type="entry name" value="SLR1406 PROTEIN"/>
    <property type="match status" value="1"/>
</dbReference>
<dbReference type="InterPro" id="IPR038084">
    <property type="entry name" value="PduO/GlcC-like_sf"/>
</dbReference>
<evidence type="ECO:0000313" key="3">
    <source>
        <dbReference type="Proteomes" id="UP001321450"/>
    </source>
</evidence>
<dbReference type="KEGG" id="meiy:MIN45_P0181"/>
<dbReference type="InterPro" id="IPR005624">
    <property type="entry name" value="PduO/GlcC-like"/>
</dbReference>
<gene>
    <name evidence="2" type="ORF">MIN45_P0181</name>
</gene>